<evidence type="ECO:0000313" key="3">
    <source>
        <dbReference type="EMBL" id="KYF67490.1"/>
    </source>
</evidence>
<keyword evidence="1" id="KW-0472">Membrane</keyword>
<evidence type="ECO:0000259" key="2">
    <source>
        <dbReference type="PROSITE" id="PS50234"/>
    </source>
</evidence>
<dbReference type="Pfam" id="PF00092">
    <property type="entry name" value="VWA"/>
    <property type="match status" value="1"/>
</dbReference>
<dbReference type="InterPro" id="IPR024163">
    <property type="entry name" value="Aerotolerance_reg_N"/>
</dbReference>
<dbReference type="InterPro" id="IPR036465">
    <property type="entry name" value="vWFA_dom_sf"/>
</dbReference>
<protein>
    <recommendedName>
        <fullName evidence="2">VWFA domain-containing protein</fullName>
    </recommendedName>
</protein>
<feature type="domain" description="VWFA" evidence="2">
    <location>
        <begin position="124"/>
        <end position="339"/>
    </location>
</feature>
<dbReference type="PROSITE" id="PS51257">
    <property type="entry name" value="PROKAR_LIPOPROTEIN"/>
    <property type="match status" value="1"/>
</dbReference>
<dbReference type="Pfam" id="PF07584">
    <property type="entry name" value="BatA"/>
    <property type="match status" value="1"/>
</dbReference>
<dbReference type="PANTHER" id="PTHR37947">
    <property type="entry name" value="BLL2462 PROTEIN"/>
    <property type="match status" value="1"/>
</dbReference>
<keyword evidence="1" id="KW-0812">Transmembrane</keyword>
<name>A0A150QHS3_SORCE</name>
<dbReference type="Proteomes" id="UP000075260">
    <property type="component" value="Unassembled WGS sequence"/>
</dbReference>
<feature type="transmembrane region" description="Helical" evidence="1">
    <location>
        <begin position="40"/>
        <end position="59"/>
    </location>
</feature>
<proteinExistence type="predicted"/>
<dbReference type="SMART" id="SM00327">
    <property type="entry name" value="VWA"/>
    <property type="match status" value="1"/>
</dbReference>
<dbReference type="OrthoDB" id="6206554at2"/>
<organism evidence="3 4">
    <name type="scientific">Sorangium cellulosum</name>
    <name type="common">Polyangium cellulosum</name>
    <dbReference type="NCBI Taxonomy" id="56"/>
    <lineage>
        <taxon>Bacteria</taxon>
        <taxon>Pseudomonadati</taxon>
        <taxon>Myxococcota</taxon>
        <taxon>Polyangia</taxon>
        <taxon>Polyangiales</taxon>
        <taxon>Polyangiaceae</taxon>
        <taxon>Sorangium</taxon>
    </lineage>
</organism>
<sequence length="381" mass="41661">MSRAKRAALAVAATLVVAALACVYPYLARRDAWIGASWQTPWFLVALLAVPVVWYWGIFAEDARRPRLRLGTVAPLARGPRGLRSHLRDLPGVLRTVALALLILAMGRPVSVLREQRSDDKGIDIVVALDLSGSMRAILDARPADLPGQPKLPRGKRLTRLDTAKLVLQDFISRRRTDRLGVVVFGKAAYVLSPPTLDYHLLTQMVSQMTLNVIDGSATAIGDALGTAVARLRRSDAQSKVVILLTDGDSNAGAISPEYATHLATSLGVKVYTIQIGTDDEVEVEDGIDLFGQPRYVRHRFPVNPALLQEIAQKTGGASYVATDAKALADSMHDVLDRLEKTRFEASISAYEDLFPFLLLPGVFLIGLDALLRAWLLRRFP</sequence>
<comment type="caution">
    <text evidence="3">The sequence shown here is derived from an EMBL/GenBank/DDBJ whole genome shotgun (WGS) entry which is preliminary data.</text>
</comment>
<dbReference type="Gene3D" id="3.40.50.410">
    <property type="entry name" value="von Willebrand factor, type A domain"/>
    <property type="match status" value="1"/>
</dbReference>
<dbReference type="SUPFAM" id="SSF53300">
    <property type="entry name" value="vWA-like"/>
    <property type="match status" value="1"/>
</dbReference>
<dbReference type="AlphaFoldDB" id="A0A150QHS3"/>
<keyword evidence="1" id="KW-1133">Transmembrane helix</keyword>
<dbReference type="InterPro" id="IPR002035">
    <property type="entry name" value="VWF_A"/>
</dbReference>
<feature type="transmembrane region" description="Helical" evidence="1">
    <location>
        <begin position="354"/>
        <end position="376"/>
    </location>
</feature>
<evidence type="ECO:0000313" key="4">
    <source>
        <dbReference type="Proteomes" id="UP000075260"/>
    </source>
</evidence>
<dbReference type="EMBL" id="JEMA01000646">
    <property type="protein sequence ID" value="KYF67490.1"/>
    <property type="molecule type" value="Genomic_DNA"/>
</dbReference>
<dbReference type="PROSITE" id="PS50234">
    <property type="entry name" value="VWFA"/>
    <property type="match status" value="1"/>
</dbReference>
<accession>A0A150QHS3</accession>
<dbReference type="PANTHER" id="PTHR37947:SF2">
    <property type="entry name" value="VON WILLEBRAND FACTOR TYPE A"/>
    <property type="match status" value="1"/>
</dbReference>
<gene>
    <name evidence="3" type="ORF">BE15_20870</name>
</gene>
<evidence type="ECO:0000256" key="1">
    <source>
        <dbReference type="SAM" id="Phobius"/>
    </source>
</evidence>
<reference evidence="3 4" key="1">
    <citation type="submission" date="2014-02" db="EMBL/GenBank/DDBJ databases">
        <title>The small core and large imbalanced accessory genome model reveals a collaborative survival strategy of Sorangium cellulosum strains in nature.</title>
        <authorList>
            <person name="Han K."/>
            <person name="Peng R."/>
            <person name="Blom J."/>
            <person name="Li Y.-Z."/>
        </authorList>
    </citation>
    <scope>NUCLEOTIDE SEQUENCE [LARGE SCALE GENOMIC DNA]</scope>
    <source>
        <strain evidence="3 4">So0008-312</strain>
    </source>
</reference>